<comment type="subcellular location">
    <subcellularLocation>
        <location evidence="1 15">Cytoplasm</location>
    </subcellularLocation>
</comment>
<dbReference type="SUPFAM" id="SSF52402">
    <property type="entry name" value="Adenine nucleotide alpha hydrolases-like"/>
    <property type="match status" value="1"/>
</dbReference>
<dbReference type="PROSITE" id="PS00564">
    <property type="entry name" value="ARGININOSUCCIN_SYN_1"/>
    <property type="match status" value="1"/>
</dbReference>
<evidence type="ECO:0000313" key="19">
    <source>
        <dbReference type="EMBL" id="MFC6153112.1"/>
    </source>
</evidence>
<evidence type="ECO:0000256" key="7">
    <source>
        <dbReference type="ARBA" id="ARBA00022490"/>
    </source>
</evidence>
<organism evidence="19 20">
    <name type="scientific">Nocardioides yefusunii</name>
    <dbReference type="NCBI Taxonomy" id="2500546"/>
    <lineage>
        <taxon>Bacteria</taxon>
        <taxon>Bacillati</taxon>
        <taxon>Actinomycetota</taxon>
        <taxon>Actinomycetes</taxon>
        <taxon>Propionibacteriales</taxon>
        <taxon>Nocardioidaceae</taxon>
        <taxon>Nocardioides</taxon>
    </lineage>
</organism>
<dbReference type="InterPro" id="IPR024073">
    <property type="entry name" value="AS_multimer_C_tail"/>
</dbReference>
<feature type="binding site" evidence="15">
    <location>
        <position position="136"/>
    </location>
    <ligand>
        <name>L-aspartate</name>
        <dbReference type="ChEBI" id="CHEBI:29991"/>
    </ligand>
</feature>
<evidence type="ECO:0000259" key="18">
    <source>
        <dbReference type="Pfam" id="PF20979"/>
    </source>
</evidence>
<dbReference type="EMBL" id="JBHSQI010000003">
    <property type="protein sequence ID" value="MFC6153112.1"/>
    <property type="molecule type" value="Genomic_DNA"/>
</dbReference>
<keyword evidence="11 15" id="KW-0547">Nucleotide-binding</keyword>
<feature type="domain" description="Arginosuccinate synthase C-terminal" evidence="18">
    <location>
        <begin position="191"/>
        <end position="394"/>
    </location>
</feature>
<dbReference type="Gene3D" id="1.10.287.400">
    <property type="match status" value="1"/>
</dbReference>
<feature type="domain" description="Arginosuccinate synthase-like N-terminal" evidence="17">
    <location>
        <begin position="14"/>
        <end position="161"/>
    </location>
</feature>
<dbReference type="Gene3D" id="3.40.50.620">
    <property type="entry name" value="HUPs"/>
    <property type="match status" value="1"/>
</dbReference>
<name>A0ABW1QUD1_9ACTN</name>
<keyword evidence="10 15" id="KW-0028">Amino-acid biosynthesis</keyword>
<comment type="subunit">
    <text evidence="4 15">Homotetramer.</text>
</comment>
<evidence type="ECO:0000256" key="10">
    <source>
        <dbReference type="ARBA" id="ARBA00022605"/>
    </source>
</evidence>
<accession>A0ABW1QUD1</accession>
<dbReference type="InterPro" id="IPR048268">
    <property type="entry name" value="Arginosuc_syn_C"/>
</dbReference>
<dbReference type="EC" id="6.3.4.5" evidence="5 15"/>
<dbReference type="Pfam" id="PF00764">
    <property type="entry name" value="Arginosuc_synth"/>
    <property type="match status" value="1"/>
</dbReference>
<keyword evidence="7 15" id="KW-0963">Cytoplasm</keyword>
<gene>
    <name evidence="15 19" type="primary">argG</name>
    <name evidence="19" type="ORF">ACFPWU_05475</name>
</gene>
<dbReference type="SUPFAM" id="SSF69864">
    <property type="entry name" value="Argininosuccinate synthetase, C-terminal domain"/>
    <property type="match status" value="1"/>
</dbReference>
<protein>
    <recommendedName>
        <fullName evidence="6 15">Argininosuccinate synthase</fullName>
        <ecNumber evidence="5 15">6.3.4.5</ecNumber>
    </recommendedName>
    <alternativeName>
        <fullName evidence="13 15">Citrulline--aspartate ligase</fullName>
    </alternativeName>
</protein>
<dbReference type="Proteomes" id="UP001596098">
    <property type="component" value="Unassembled WGS sequence"/>
</dbReference>
<comment type="pathway">
    <text evidence="2 15">Amino-acid biosynthesis; L-arginine biosynthesis; L-arginine from L-ornithine and carbamoyl phosphate: step 2/3.</text>
</comment>
<dbReference type="RefSeq" id="WP_128220985.1">
    <property type="nucleotide sequence ID" value="NZ_CP034929.1"/>
</dbReference>
<dbReference type="InterPro" id="IPR018223">
    <property type="entry name" value="Arginosuc_synth_CS"/>
</dbReference>
<dbReference type="InterPro" id="IPR048267">
    <property type="entry name" value="Arginosuc_syn_N"/>
</dbReference>
<dbReference type="PANTHER" id="PTHR11587:SF2">
    <property type="entry name" value="ARGININOSUCCINATE SYNTHASE"/>
    <property type="match status" value="1"/>
</dbReference>
<sequence>MSKVLTSLPVGERVGIAFSGGLDTSVAVAWMRHNGAIPCTYTADIGQPDEPDIDGVPDRAKLYGAEIARAVDIKPQLVEEGLAAIACGAFHIRSGGRSYFNTTPLGRAVTGTQLVRAMMEDGVNIWGDGSTYKGNDIERFYRYGLMANPSLQIYKPWLDADFVNELGGRSEMSQFLLEHKLPYRDSVEKAYSTDANIWGATHEAKTLEHLDVSLETVEPIMGVKFWDPSVVIETEDVTVRFEAGRPVALNGKRFDDAVELVLEANRIGGRHGLGMSDQIENRIIEAKSRGIYEAPGMALLWITYERLVNAIHNEDTVAQYHNEGRKLGRLLYEGRWLDPQALMIRESIQRWIASLVTGEVTLRLRRGEDYTVLKTEGENFSYHPEKLSMERTENAAFGPLDRIGQLTMRNLDIADSRFKLEQYANQPLDQGQVLVENGTLFGELPVGGADVISANPDVADESDVENAGDSAAMEFGAD</sequence>
<feature type="binding site" evidence="15">
    <location>
        <position position="43"/>
    </location>
    <ligand>
        <name>ATP</name>
        <dbReference type="ChEBI" id="CHEBI:30616"/>
    </ligand>
</feature>
<feature type="binding site" evidence="15">
    <location>
        <position position="194"/>
    </location>
    <ligand>
        <name>ATP</name>
        <dbReference type="ChEBI" id="CHEBI:30616"/>
    </ligand>
</feature>
<keyword evidence="9 15" id="KW-0436">Ligase</keyword>
<feature type="binding site" evidence="15">
    <location>
        <position position="131"/>
    </location>
    <ligand>
        <name>ATP</name>
        <dbReference type="ChEBI" id="CHEBI:30616"/>
    </ligand>
</feature>
<evidence type="ECO:0000256" key="1">
    <source>
        <dbReference type="ARBA" id="ARBA00004496"/>
    </source>
</evidence>
<dbReference type="InterPro" id="IPR001518">
    <property type="entry name" value="Arginosuc_synth"/>
</dbReference>
<comment type="catalytic activity">
    <reaction evidence="14 15">
        <text>L-citrulline + L-aspartate + ATP = 2-(N(omega)-L-arginino)succinate + AMP + diphosphate + H(+)</text>
        <dbReference type="Rhea" id="RHEA:10932"/>
        <dbReference type="ChEBI" id="CHEBI:15378"/>
        <dbReference type="ChEBI" id="CHEBI:29991"/>
        <dbReference type="ChEBI" id="CHEBI:30616"/>
        <dbReference type="ChEBI" id="CHEBI:33019"/>
        <dbReference type="ChEBI" id="CHEBI:57472"/>
        <dbReference type="ChEBI" id="CHEBI:57743"/>
        <dbReference type="ChEBI" id="CHEBI:456215"/>
        <dbReference type="EC" id="6.3.4.5"/>
    </reaction>
</comment>
<dbReference type="Gene3D" id="3.90.1260.10">
    <property type="entry name" value="Argininosuccinate synthetase, chain A, domain 2"/>
    <property type="match status" value="1"/>
</dbReference>
<dbReference type="NCBIfam" id="NF003779">
    <property type="entry name" value="PRK05370.1"/>
    <property type="match status" value="1"/>
</dbReference>
<keyword evidence="8 15" id="KW-0055">Arginine biosynthesis</keyword>
<evidence type="ECO:0000256" key="9">
    <source>
        <dbReference type="ARBA" id="ARBA00022598"/>
    </source>
</evidence>
<comment type="caution">
    <text evidence="19">The sequence shown here is derived from an EMBL/GenBank/DDBJ whole genome shotgun (WGS) entry which is preliminary data.</text>
</comment>
<dbReference type="InterPro" id="IPR023434">
    <property type="entry name" value="Arginosuc_synth_type_1_subfam"/>
</dbReference>
<dbReference type="InterPro" id="IPR014729">
    <property type="entry name" value="Rossmann-like_a/b/a_fold"/>
</dbReference>
<evidence type="ECO:0000256" key="13">
    <source>
        <dbReference type="ARBA" id="ARBA00029916"/>
    </source>
</evidence>
<evidence type="ECO:0000256" key="8">
    <source>
        <dbReference type="ARBA" id="ARBA00022571"/>
    </source>
</evidence>
<feature type="binding site" evidence="15">
    <location>
        <position position="203"/>
    </location>
    <ligand>
        <name>L-citrulline</name>
        <dbReference type="ChEBI" id="CHEBI:57743"/>
    </ligand>
</feature>
<feature type="binding site" evidence="15">
    <location>
        <begin position="17"/>
        <end position="25"/>
    </location>
    <ligand>
        <name>ATP</name>
        <dbReference type="ChEBI" id="CHEBI:30616"/>
    </ligand>
</feature>
<evidence type="ECO:0000313" key="20">
    <source>
        <dbReference type="Proteomes" id="UP001596098"/>
    </source>
</evidence>
<reference evidence="20" key="1">
    <citation type="journal article" date="2019" name="Int. J. Syst. Evol. Microbiol.">
        <title>The Global Catalogue of Microorganisms (GCM) 10K type strain sequencing project: providing services to taxonomists for standard genome sequencing and annotation.</title>
        <authorList>
            <consortium name="The Broad Institute Genomics Platform"/>
            <consortium name="The Broad Institute Genome Sequencing Center for Infectious Disease"/>
            <person name="Wu L."/>
            <person name="Ma J."/>
        </authorList>
    </citation>
    <scope>NUCLEOTIDE SEQUENCE [LARGE SCALE GENOMIC DNA]</scope>
    <source>
        <strain evidence="20">DFY28</strain>
    </source>
</reference>
<proteinExistence type="inferred from homology"/>
<dbReference type="HAMAP" id="MF_00581">
    <property type="entry name" value="Arg_succ_synth_type2"/>
    <property type="match status" value="1"/>
</dbReference>
<feature type="binding site" evidence="15">
    <location>
        <position position="99"/>
    </location>
    <ligand>
        <name>L-citrulline</name>
        <dbReference type="ChEBI" id="CHEBI:57743"/>
    </ligand>
</feature>
<dbReference type="PROSITE" id="PS00565">
    <property type="entry name" value="ARGININOSUCCIN_SYN_2"/>
    <property type="match status" value="1"/>
</dbReference>
<evidence type="ECO:0000256" key="14">
    <source>
        <dbReference type="ARBA" id="ARBA00049077"/>
    </source>
</evidence>
<dbReference type="GO" id="GO:0004055">
    <property type="term" value="F:argininosuccinate synthase activity"/>
    <property type="evidence" value="ECO:0007669"/>
    <property type="project" value="UniProtKB-EC"/>
</dbReference>
<evidence type="ECO:0000256" key="2">
    <source>
        <dbReference type="ARBA" id="ARBA00004967"/>
    </source>
</evidence>
<dbReference type="InterPro" id="IPR024074">
    <property type="entry name" value="AS_cat/multimer_dom_body"/>
</dbReference>
<feature type="binding site" evidence="15">
    <location>
        <position position="280"/>
    </location>
    <ligand>
        <name>L-citrulline</name>
        <dbReference type="ChEBI" id="CHEBI:57743"/>
    </ligand>
</feature>
<dbReference type="InterPro" id="IPR023437">
    <property type="entry name" value="Arg_succ_synth_type2_subfam"/>
</dbReference>
<dbReference type="Pfam" id="PF20979">
    <property type="entry name" value="Arginosuc_syn_C"/>
    <property type="match status" value="1"/>
</dbReference>
<feature type="binding site" evidence="15">
    <location>
        <position position="201"/>
    </location>
    <ligand>
        <name>L-citrulline</name>
        <dbReference type="ChEBI" id="CHEBI:57743"/>
    </ligand>
</feature>
<comment type="similarity">
    <text evidence="3 15">Belongs to the argininosuccinate synthase family. Type 2 subfamily.</text>
</comment>
<feature type="binding site" evidence="15">
    <location>
        <position position="136"/>
    </location>
    <ligand>
        <name>ATP</name>
        <dbReference type="ChEBI" id="CHEBI:30616"/>
    </ligand>
</feature>
<dbReference type="NCBIfam" id="TIGR00032">
    <property type="entry name" value="argG"/>
    <property type="match status" value="1"/>
</dbReference>
<feature type="binding site" evidence="15">
    <location>
        <position position="192"/>
    </location>
    <ligand>
        <name>L-citrulline</name>
        <dbReference type="ChEBI" id="CHEBI:57743"/>
    </ligand>
</feature>
<evidence type="ECO:0000256" key="15">
    <source>
        <dbReference type="HAMAP-Rule" id="MF_00581"/>
    </source>
</evidence>
<feature type="region of interest" description="Disordered" evidence="16">
    <location>
        <begin position="457"/>
        <end position="478"/>
    </location>
</feature>
<evidence type="ECO:0000256" key="16">
    <source>
        <dbReference type="SAM" id="MobiDB-lite"/>
    </source>
</evidence>
<keyword evidence="20" id="KW-1185">Reference proteome</keyword>
<feature type="binding site" evidence="15">
    <location>
        <position position="129"/>
    </location>
    <ligand>
        <name>ATP</name>
        <dbReference type="ChEBI" id="CHEBI:30616"/>
    </ligand>
</feature>
<evidence type="ECO:0000256" key="3">
    <source>
        <dbReference type="ARBA" id="ARBA00009088"/>
    </source>
</evidence>
<feature type="binding site" evidence="15">
    <location>
        <position position="135"/>
    </location>
    <ligand>
        <name>L-citrulline</name>
        <dbReference type="ChEBI" id="CHEBI:57743"/>
    </ligand>
</feature>
<evidence type="ECO:0000256" key="4">
    <source>
        <dbReference type="ARBA" id="ARBA00011881"/>
    </source>
</evidence>
<feature type="binding site" evidence="15">
    <location>
        <position position="135"/>
    </location>
    <ligand>
        <name>L-aspartate</name>
        <dbReference type="ChEBI" id="CHEBI:29991"/>
    </ligand>
</feature>
<feature type="binding site" evidence="15">
    <location>
        <position position="139"/>
    </location>
    <ligand>
        <name>L-citrulline</name>
        <dbReference type="ChEBI" id="CHEBI:57743"/>
    </ligand>
</feature>
<evidence type="ECO:0000256" key="5">
    <source>
        <dbReference type="ARBA" id="ARBA00012286"/>
    </source>
</evidence>
<dbReference type="CDD" id="cd01999">
    <property type="entry name" value="ASS"/>
    <property type="match status" value="1"/>
</dbReference>
<keyword evidence="12 15" id="KW-0067">ATP-binding</keyword>
<dbReference type="PANTHER" id="PTHR11587">
    <property type="entry name" value="ARGININOSUCCINATE SYNTHASE"/>
    <property type="match status" value="1"/>
</dbReference>
<evidence type="ECO:0000259" key="17">
    <source>
        <dbReference type="Pfam" id="PF00764"/>
    </source>
</evidence>
<feature type="binding site" evidence="15">
    <location>
        <position position="131"/>
    </location>
    <ligand>
        <name>L-aspartate</name>
        <dbReference type="ChEBI" id="CHEBI:29991"/>
    </ligand>
</feature>
<evidence type="ECO:0000256" key="12">
    <source>
        <dbReference type="ARBA" id="ARBA00022840"/>
    </source>
</evidence>
<evidence type="ECO:0000256" key="6">
    <source>
        <dbReference type="ARBA" id="ARBA00014810"/>
    </source>
</evidence>
<evidence type="ECO:0000256" key="11">
    <source>
        <dbReference type="ARBA" id="ARBA00022741"/>
    </source>
</evidence>